<dbReference type="InterPro" id="IPR011251">
    <property type="entry name" value="Luciferase-like_dom"/>
</dbReference>
<dbReference type="InterPro" id="IPR050564">
    <property type="entry name" value="F420-G6PD/mer"/>
</dbReference>
<proteinExistence type="predicted"/>
<dbReference type="EMBL" id="BKAJ01000030">
    <property type="protein sequence ID" value="GEP54326.1"/>
    <property type="molecule type" value="Genomic_DNA"/>
</dbReference>
<organism evidence="3 4">
    <name type="scientific">Reyranella soli</name>
    <dbReference type="NCBI Taxonomy" id="1230389"/>
    <lineage>
        <taxon>Bacteria</taxon>
        <taxon>Pseudomonadati</taxon>
        <taxon>Pseudomonadota</taxon>
        <taxon>Alphaproteobacteria</taxon>
        <taxon>Hyphomicrobiales</taxon>
        <taxon>Reyranellaceae</taxon>
        <taxon>Reyranella</taxon>
    </lineage>
</organism>
<keyword evidence="1" id="KW-0560">Oxidoreductase</keyword>
<evidence type="ECO:0000313" key="4">
    <source>
        <dbReference type="Proteomes" id="UP000321058"/>
    </source>
</evidence>
<dbReference type="PANTHER" id="PTHR43244">
    <property type="match status" value="1"/>
</dbReference>
<reference evidence="3 4" key="1">
    <citation type="submission" date="2019-07" db="EMBL/GenBank/DDBJ databases">
        <title>Whole genome shotgun sequence of Reyranella soli NBRC 108950.</title>
        <authorList>
            <person name="Hosoyama A."/>
            <person name="Uohara A."/>
            <person name="Ohji S."/>
            <person name="Ichikawa N."/>
        </authorList>
    </citation>
    <scope>NUCLEOTIDE SEQUENCE [LARGE SCALE GENOMIC DNA]</scope>
    <source>
        <strain evidence="3 4">NBRC 108950</strain>
    </source>
</reference>
<sequence length="354" mass="38849">MDYGINLATSADSWKVVRRAEELGFTRAWFYDTQLLNADIFVAMGAAAVKTSKIRLGTGVLIPSNRIAPVAASALMSLNALAPGRIDFGISTGFTARRTMGVGPVRLVDMQRYIEQVQRLIAGETVEWEFEGASRKMRFLSLDIGVVNNRDPIPLHISAQGPRARRLTAELGAHWINGVGYIEAAKASIAAMQAAWRSAGIEPATRVATAFCGGCVLAEGEPFDSPRARAQAGPHATIVLHNLVELEQFGNLGRGIPPALSPLVEQYRKIYERYEPADARYLENHRGHLMFLRPEEHQVCTAELIRAVTVTGTRSALRERLRELQGAGYTDFSIHIRHGHPAMLEEWADVIAGV</sequence>
<dbReference type="OrthoDB" id="8477406at2"/>
<comment type="caution">
    <text evidence="3">The sequence shown here is derived from an EMBL/GenBank/DDBJ whole genome shotgun (WGS) entry which is preliminary data.</text>
</comment>
<name>A0A512N5R9_9HYPH</name>
<dbReference type="RefSeq" id="WP_147147769.1">
    <property type="nucleotide sequence ID" value="NZ_BKAJ01000030.1"/>
</dbReference>
<dbReference type="CDD" id="cd01097">
    <property type="entry name" value="Tetrahydromethanopterin_reductase"/>
    <property type="match status" value="1"/>
</dbReference>
<dbReference type="AlphaFoldDB" id="A0A512N5R9"/>
<dbReference type="Gene3D" id="3.20.20.30">
    <property type="entry name" value="Luciferase-like domain"/>
    <property type="match status" value="1"/>
</dbReference>
<feature type="domain" description="Luciferase-like" evidence="2">
    <location>
        <begin position="15"/>
        <end position="330"/>
    </location>
</feature>
<accession>A0A512N5R9</accession>
<evidence type="ECO:0000256" key="1">
    <source>
        <dbReference type="ARBA" id="ARBA00023002"/>
    </source>
</evidence>
<keyword evidence="4" id="KW-1185">Reference proteome</keyword>
<dbReference type="Pfam" id="PF00296">
    <property type="entry name" value="Bac_luciferase"/>
    <property type="match status" value="1"/>
</dbReference>
<dbReference type="InterPro" id="IPR036661">
    <property type="entry name" value="Luciferase-like_sf"/>
</dbReference>
<gene>
    <name evidence="3" type="ORF">RSO01_14920</name>
</gene>
<protein>
    <recommendedName>
        <fullName evidence="2">Luciferase-like domain-containing protein</fullName>
    </recommendedName>
</protein>
<dbReference type="GO" id="GO:0016705">
    <property type="term" value="F:oxidoreductase activity, acting on paired donors, with incorporation or reduction of molecular oxygen"/>
    <property type="evidence" value="ECO:0007669"/>
    <property type="project" value="InterPro"/>
</dbReference>
<dbReference type="Proteomes" id="UP000321058">
    <property type="component" value="Unassembled WGS sequence"/>
</dbReference>
<dbReference type="PANTHER" id="PTHR43244:SF1">
    <property type="entry name" value="5,10-METHYLENETETRAHYDROMETHANOPTERIN REDUCTASE"/>
    <property type="match status" value="1"/>
</dbReference>
<dbReference type="SUPFAM" id="SSF51679">
    <property type="entry name" value="Bacterial luciferase-like"/>
    <property type="match status" value="1"/>
</dbReference>
<evidence type="ECO:0000259" key="2">
    <source>
        <dbReference type="Pfam" id="PF00296"/>
    </source>
</evidence>
<evidence type="ECO:0000313" key="3">
    <source>
        <dbReference type="EMBL" id="GEP54326.1"/>
    </source>
</evidence>